<dbReference type="InterPro" id="IPR003399">
    <property type="entry name" value="Mce/MlaD"/>
</dbReference>
<evidence type="ECO:0000313" key="9">
    <source>
        <dbReference type="EMBL" id="ARP88662.1"/>
    </source>
</evidence>
<evidence type="ECO:0000256" key="6">
    <source>
        <dbReference type="ARBA" id="ARBA00023136"/>
    </source>
</evidence>
<feature type="domain" description="Mce/MlaD" evidence="8">
    <location>
        <begin position="52"/>
        <end position="142"/>
    </location>
</feature>
<dbReference type="Pfam" id="PF02470">
    <property type="entry name" value="MlaD"/>
    <property type="match status" value="3"/>
</dbReference>
<dbReference type="EMBL" id="CP021109">
    <property type="protein sequence ID" value="ARP88662.1"/>
    <property type="molecule type" value="Genomic_DNA"/>
</dbReference>
<feature type="transmembrane region" description="Helical" evidence="7">
    <location>
        <begin position="28"/>
        <end position="45"/>
    </location>
</feature>
<dbReference type="GO" id="GO:0005886">
    <property type="term" value="C:plasma membrane"/>
    <property type="evidence" value="ECO:0007669"/>
    <property type="project" value="UniProtKB-SubCell"/>
</dbReference>
<reference evidence="9 10" key="1">
    <citation type="submission" date="2017-05" db="EMBL/GenBank/DDBJ databases">
        <title>Complete and WGS of Bordetella genogroups.</title>
        <authorList>
            <person name="Spilker T."/>
            <person name="LiPuma J."/>
        </authorList>
    </citation>
    <scope>NUCLEOTIDE SEQUENCE [LARGE SCALE GENOMIC DNA]</scope>
    <source>
        <strain evidence="9 10">AU17164</strain>
    </source>
</reference>
<keyword evidence="6 7" id="KW-0472">Membrane</keyword>
<keyword evidence="4 7" id="KW-0812">Transmembrane</keyword>
<keyword evidence="3" id="KW-0997">Cell inner membrane</keyword>
<organism evidence="9 10">
    <name type="scientific">Bordetella genomosp. 9</name>
    <dbReference type="NCBI Taxonomy" id="1416803"/>
    <lineage>
        <taxon>Bacteria</taxon>
        <taxon>Pseudomonadati</taxon>
        <taxon>Pseudomonadota</taxon>
        <taxon>Betaproteobacteria</taxon>
        <taxon>Burkholderiales</taxon>
        <taxon>Alcaligenaceae</taxon>
        <taxon>Bordetella</taxon>
    </lineage>
</organism>
<keyword evidence="10" id="KW-1185">Reference proteome</keyword>
<dbReference type="Proteomes" id="UP000194139">
    <property type="component" value="Chromosome"/>
</dbReference>
<keyword evidence="2" id="KW-1003">Cell membrane</keyword>
<feature type="domain" description="Mce/MlaD" evidence="8">
    <location>
        <begin position="170"/>
        <end position="230"/>
    </location>
</feature>
<gene>
    <name evidence="9" type="ORF">CAL13_11190</name>
</gene>
<dbReference type="InterPro" id="IPR051800">
    <property type="entry name" value="PqiA-PqiB_transport"/>
</dbReference>
<evidence type="ECO:0000256" key="3">
    <source>
        <dbReference type="ARBA" id="ARBA00022519"/>
    </source>
</evidence>
<feature type="domain" description="Mce/MlaD" evidence="8">
    <location>
        <begin position="299"/>
        <end position="404"/>
    </location>
</feature>
<keyword evidence="5 7" id="KW-1133">Transmembrane helix</keyword>
<evidence type="ECO:0000259" key="8">
    <source>
        <dbReference type="Pfam" id="PF02470"/>
    </source>
</evidence>
<accession>A0A1W6Z5M1</accession>
<name>A0A1W6Z5M1_9BORD</name>
<evidence type="ECO:0000256" key="4">
    <source>
        <dbReference type="ARBA" id="ARBA00022692"/>
    </source>
</evidence>
<protein>
    <submittedName>
        <fullName evidence="9">Paraquat-inducible protein B</fullName>
    </submittedName>
</protein>
<evidence type="ECO:0000256" key="1">
    <source>
        <dbReference type="ARBA" id="ARBA00004533"/>
    </source>
</evidence>
<proteinExistence type="predicted"/>
<comment type="subcellular location">
    <subcellularLocation>
        <location evidence="1">Cell inner membrane</location>
    </subcellularLocation>
</comment>
<dbReference type="RefSeq" id="WP_086073606.1">
    <property type="nucleotide sequence ID" value="NZ_CP021109.1"/>
</dbReference>
<dbReference type="AlphaFoldDB" id="A0A1W6Z5M1"/>
<dbReference type="PANTHER" id="PTHR30462:SF0">
    <property type="entry name" value="INTERMEMBRANE TRANSPORT PROTEIN YEBT"/>
    <property type="match status" value="1"/>
</dbReference>
<dbReference type="PANTHER" id="PTHR30462">
    <property type="entry name" value="INTERMEMBRANE TRANSPORT PROTEIN PQIB-RELATED"/>
    <property type="match status" value="1"/>
</dbReference>
<sequence length="549" mass="58940">MGPGEDHAADGHGFGAPEIRRRKRGISWIWLVPIVAALAGLSLVIKARLEAGPTITITFLTADGLEAGKTQIRYKAVAVGLIQNIRISEDRTHVVATASLAKDAASLAQEGTNFWVVRPRLGLSGVSGLGTLLSGAYIGVDAPRVVVHGHSKTHFTGLESPPQVTQDRPGKRFTVKAESLGSLDIGSPVYFRRIPVGEVIGYRLDPDGRDINVQLFVDAPYDRYVTRATRFWNASGIDLSVDAQGLRLRTQALLAVAVGGIAFEEMGEQQTVAAGADTVFRLFPGEQAARARPDGPALHVRMRYDQSVRGLSLGAPVDFNGIVMGQVDAIDIDFDAQEKRFFTVVAATIFPDRLGPVADVIRKYEGPDPEHPSGKLLAQLVDRGLRAQLRTGNLLTGQLYVAIDIFPRAPPAQLDMGPPIALPTVPNNLEQVQQQLANVAAKIDRIPFDKLGADLSSTLTSASRLMNRLDKQVAPEAQAALRQAAASFTHIGALLASDSSLTGNMRGTMAELERAARSLRALADYLQANPEALLRGRAADPVPVRARAR</sequence>
<evidence type="ECO:0000256" key="7">
    <source>
        <dbReference type="SAM" id="Phobius"/>
    </source>
</evidence>
<evidence type="ECO:0000313" key="10">
    <source>
        <dbReference type="Proteomes" id="UP000194139"/>
    </source>
</evidence>
<evidence type="ECO:0000256" key="2">
    <source>
        <dbReference type="ARBA" id="ARBA00022475"/>
    </source>
</evidence>
<evidence type="ECO:0000256" key="5">
    <source>
        <dbReference type="ARBA" id="ARBA00022989"/>
    </source>
</evidence>